<feature type="transmembrane region" description="Helical" evidence="11">
    <location>
        <begin position="242"/>
        <end position="262"/>
    </location>
</feature>
<dbReference type="eggNOG" id="KOG3106">
    <property type="taxonomic scope" value="Eukaryota"/>
</dbReference>
<comment type="subcellular location">
    <subcellularLocation>
        <location evidence="1">Endoplasmic reticulum membrane</location>
        <topology evidence="1">Multi-pass membrane protein</topology>
    </subcellularLocation>
</comment>
<dbReference type="EnsemblProtists" id="EKX42999">
    <property type="protein sequence ID" value="EKX42999"/>
    <property type="gene ID" value="GUITHDRAFT_153418"/>
</dbReference>
<comment type="similarity">
    <text evidence="2">Belongs to the ERD2 family.</text>
</comment>
<keyword evidence="5" id="KW-0256">Endoplasmic reticulum</keyword>
<dbReference type="KEGG" id="gtt:GUITHDRAFT_153418"/>
<evidence type="ECO:0000256" key="9">
    <source>
        <dbReference type="ARBA" id="ARBA00023136"/>
    </source>
</evidence>
<dbReference type="EMBL" id="JH993013">
    <property type="protein sequence ID" value="EKX42999.1"/>
    <property type="molecule type" value="Genomic_DNA"/>
</dbReference>
<keyword evidence="8 11" id="KW-1133">Transmembrane helix</keyword>
<reference evidence="13" key="3">
    <citation type="submission" date="2016-03" db="UniProtKB">
        <authorList>
            <consortium name="EnsemblProtists"/>
        </authorList>
    </citation>
    <scope>IDENTIFICATION</scope>
</reference>
<evidence type="ECO:0000256" key="5">
    <source>
        <dbReference type="ARBA" id="ARBA00022824"/>
    </source>
</evidence>
<reference evidence="12 14" key="1">
    <citation type="journal article" date="2012" name="Nature">
        <title>Algal genomes reveal evolutionary mosaicism and the fate of nucleomorphs.</title>
        <authorList>
            <consortium name="DOE Joint Genome Institute"/>
            <person name="Curtis B.A."/>
            <person name="Tanifuji G."/>
            <person name="Burki F."/>
            <person name="Gruber A."/>
            <person name="Irimia M."/>
            <person name="Maruyama S."/>
            <person name="Arias M.C."/>
            <person name="Ball S.G."/>
            <person name="Gile G.H."/>
            <person name="Hirakawa Y."/>
            <person name="Hopkins J.F."/>
            <person name="Kuo A."/>
            <person name="Rensing S.A."/>
            <person name="Schmutz J."/>
            <person name="Symeonidi A."/>
            <person name="Elias M."/>
            <person name="Eveleigh R.J."/>
            <person name="Herman E.K."/>
            <person name="Klute M.J."/>
            <person name="Nakayama T."/>
            <person name="Obornik M."/>
            <person name="Reyes-Prieto A."/>
            <person name="Armbrust E.V."/>
            <person name="Aves S.J."/>
            <person name="Beiko R.G."/>
            <person name="Coutinho P."/>
            <person name="Dacks J.B."/>
            <person name="Durnford D.G."/>
            <person name="Fast N.M."/>
            <person name="Green B.R."/>
            <person name="Grisdale C.J."/>
            <person name="Hempel F."/>
            <person name="Henrissat B."/>
            <person name="Hoppner M.P."/>
            <person name="Ishida K."/>
            <person name="Kim E."/>
            <person name="Koreny L."/>
            <person name="Kroth P.G."/>
            <person name="Liu Y."/>
            <person name="Malik S.B."/>
            <person name="Maier U.G."/>
            <person name="McRose D."/>
            <person name="Mock T."/>
            <person name="Neilson J.A."/>
            <person name="Onodera N.T."/>
            <person name="Poole A.M."/>
            <person name="Pritham E.J."/>
            <person name="Richards T.A."/>
            <person name="Rocap G."/>
            <person name="Roy S.W."/>
            <person name="Sarai C."/>
            <person name="Schaack S."/>
            <person name="Shirato S."/>
            <person name="Slamovits C.H."/>
            <person name="Spencer D.F."/>
            <person name="Suzuki S."/>
            <person name="Worden A.Z."/>
            <person name="Zauner S."/>
            <person name="Barry K."/>
            <person name="Bell C."/>
            <person name="Bharti A.K."/>
            <person name="Crow J.A."/>
            <person name="Grimwood J."/>
            <person name="Kramer R."/>
            <person name="Lindquist E."/>
            <person name="Lucas S."/>
            <person name="Salamov A."/>
            <person name="McFadden G.I."/>
            <person name="Lane C.E."/>
            <person name="Keeling P.J."/>
            <person name="Gray M.W."/>
            <person name="Grigoriev I.V."/>
            <person name="Archibald J.M."/>
        </authorList>
    </citation>
    <scope>NUCLEOTIDE SEQUENCE</scope>
    <source>
        <strain evidence="12 14">CCMP2712</strain>
    </source>
</reference>
<evidence type="ECO:0008006" key="15">
    <source>
        <dbReference type="Google" id="ProtNLM"/>
    </source>
</evidence>
<dbReference type="GeneID" id="17299650"/>
<feature type="transmembrane region" description="Helical" evidence="11">
    <location>
        <begin position="177"/>
        <end position="201"/>
    </location>
</feature>
<dbReference type="GO" id="GO:0046923">
    <property type="term" value="F:ER retention sequence binding"/>
    <property type="evidence" value="ECO:0007669"/>
    <property type="project" value="InterPro"/>
</dbReference>
<dbReference type="GO" id="GO:0016192">
    <property type="term" value="P:vesicle-mediated transport"/>
    <property type="evidence" value="ECO:0007669"/>
    <property type="project" value="UniProtKB-KW"/>
</dbReference>
<dbReference type="PaxDb" id="55529-EKX42999"/>
<dbReference type="STRING" id="905079.L1J4E1"/>
<keyword evidence="14" id="KW-1185">Reference proteome</keyword>
<evidence type="ECO:0000313" key="12">
    <source>
        <dbReference type="EMBL" id="EKX42999.1"/>
    </source>
</evidence>
<evidence type="ECO:0000256" key="10">
    <source>
        <dbReference type="ARBA" id="ARBA00023170"/>
    </source>
</evidence>
<dbReference type="InterPro" id="IPR000133">
    <property type="entry name" value="ER_ret_rcpt"/>
</dbReference>
<keyword evidence="3" id="KW-0813">Transport</keyword>
<dbReference type="GO" id="GO:0005789">
    <property type="term" value="C:endoplasmic reticulum membrane"/>
    <property type="evidence" value="ECO:0007669"/>
    <property type="project" value="UniProtKB-SubCell"/>
</dbReference>
<feature type="transmembrane region" description="Helical" evidence="11">
    <location>
        <begin position="152"/>
        <end position="171"/>
    </location>
</feature>
<sequence>MSDKDWQEKLRMVQHKMVSLWENQIEPAIRRMQRKEGKSYAYILGVMVLMIWYLFSHDFLYFVSLLAEVLRTFGIVLLVLRVVKKTQSVQGLSLKTQQLYAAVFLTRLMFKIAYEQDYLYAFIETIATGLTCYLVFLMRIQYKASYQEENDGFNDLYIIGACGVIGLFLHPNVTSNWFINVLWAFSTYLEAVALLPQLYVFHSASKTVDNMTSLWIVSLFLSRVLECSFWFVALFFRGYMKIWSSIVWYVIITELVHTFLLLDFVRNFYKCYQQGMNMLLPSAWGLTGKDWSFGSGTAGAMNERRD</sequence>
<reference evidence="14" key="2">
    <citation type="submission" date="2012-11" db="EMBL/GenBank/DDBJ databases">
        <authorList>
            <person name="Kuo A."/>
            <person name="Curtis B.A."/>
            <person name="Tanifuji G."/>
            <person name="Burki F."/>
            <person name="Gruber A."/>
            <person name="Irimia M."/>
            <person name="Maruyama S."/>
            <person name="Arias M.C."/>
            <person name="Ball S.G."/>
            <person name="Gile G.H."/>
            <person name="Hirakawa Y."/>
            <person name="Hopkins J.F."/>
            <person name="Rensing S.A."/>
            <person name="Schmutz J."/>
            <person name="Symeonidi A."/>
            <person name="Elias M."/>
            <person name="Eveleigh R.J."/>
            <person name="Herman E.K."/>
            <person name="Klute M.J."/>
            <person name="Nakayama T."/>
            <person name="Obornik M."/>
            <person name="Reyes-Prieto A."/>
            <person name="Armbrust E.V."/>
            <person name="Aves S.J."/>
            <person name="Beiko R.G."/>
            <person name="Coutinho P."/>
            <person name="Dacks J.B."/>
            <person name="Durnford D.G."/>
            <person name="Fast N.M."/>
            <person name="Green B.R."/>
            <person name="Grisdale C."/>
            <person name="Hempe F."/>
            <person name="Henrissat B."/>
            <person name="Hoppner M.P."/>
            <person name="Ishida K.-I."/>
            <person name="Kim E."/>
            <person name="Koreny L."/>
            <person name="Kroth P.G."/>
            <person name="Liu Y."/>
            <person name="Malik S.-B."/>
            <person name="Maier U.G."/>
            <person name="McRose D."/>
            <person name="Mock T."/>
            <person name="Neilson J.A."/>
            <person name="Onodera N.T."/>
            <person name="Poole A.M."/>
            <person name="Pritham E.J."/>
            <person name="Richards T.A."/>
            <person name="Rocap G."/>
            <person name="Roy S.W."/>
            <person name="Sarai C."/>
            <person name="Schaack S."/>
            <person name="Shirato S."/>
            <person name="Slamovits C.H."/>
            <person name="Spencer D.F."/>
            <person name="Suzuki S."/>
            <person name="Worden A.Z."/>
            <person name="Zauner S."/>
            <person name="Barry K."/>
            <person name="Bell C."/>
            <person name="Bharti A.K."/>
            <person name="Crow J.A."/>
            <person name="Grimwood J."/>
            <person name="Kramer R."/>
            <person name="Lindquist E."/>
            <person name="Lucas S."/>
            <person name="Salamov A."/>
            <person name="McFadden G.I."/>
            <person name="Lane C.E."/>
            <person name="Keeling P.J."/>
            <person name="Gray M.W."/>
            <person name="Grigoriev I.V."/>
            <person name="Archibald J.M."/>
        </authorList>
    </citation>
    <scope>NUCLEOTIDE SEQUENCE</scope>
    <source>
        <strain evidence="14">CCMP2712</strain>
    </source>
</reference>
<dbReference type="GO" id="GO:0006621">
    <property type="term" value="P:protein retention in ER lumen"/>
    <property type="evidence" value="ECO:0007669"/>
    <property type="project" value="InterPro"/>
</dbReference>
<keyword evidence="7" id="KW-0653">Protein transport</keyword>
<keyword evidence="4 11" id="KW-0812">Transmembrane</keyword>
<dbReference type="RefSeq" id="XP_005829979.1">
    <property type="nucleotide sequence ID" value="XM_005829922.1"/>
</dbReference>
<keyword evidence="6" id="KW-0931">ER-Golgi transport</keyword>
<organism evidence="12">
    <name type="scientific">Guillardia theta (strain CCMP2712)</name>
    <name type="common">Cryptophyte</name>
    <dbReference type="NCBI Taxonomy" id="905079"/>
    <lineage>
        <taxon>Eukaryota</taxon>
        <taxon>Cryptophyceae</taxon>
        <taxon>Pyrenomonadales</taxon>
        <taxon>Geminigeraceae</taxon>
        <taxon>Guillardia</taxon>
    </lineage>
</organism>
<evidence type="ECO:0000256" key="2">
    <source>
        <dbReference type="ARBA" id="ARBA00010120"/>
    </source>
</evidence>
<name>L1J4E1_GUITC</name>
<proteinExistence type="inferred from homology"/>
<protein>
    <recommendedName>
        <fullName evidence="15">ER lumen protein-retaining receptor</fullName>
    </recommendedName>
</protein>
<evidence type="ECO:0000256" key="4">
    <source>
        <dbReference type="ARBA" id="ARBA00022692"/>
    </source>
</evidence>
<feature type="transmembrane region" description="Helical" evidence="11">
    <location>
        <begin position="39"/>
        <end position="55"/>
    </location>
</feature>
<dbReference type="Proteomes" id="UP000011087">
    <property type="component" value="Unassembled WGS sequence"/>
</dbReference>
<dbReference type="AlphaFoldDB" id="L1J4E1"/>
<accession>L1J4E1</accession>
<evidence type="ECO:0000256" key="6">
    <source>
        <dbReference type="ARBA" id="ARBA00022892"/>
    </source>
</evidence>
<dbReference type="PRINTS" id="PR00660">
    <property type="entry name" value="ERLUMENR"/>
</dbReference>
<gene>
    <name evidence="12" type="ORF">GUITHDRAFT_153418</name>
</gene>
<evidence type="ECO:0000256" key="3">
    <source>
        <dbReference type="ARBA" id="ARBA00022448"/>
    </source>
</evidence>
<keyword evidence="9 11" id="KW-0472">Membrane</keyword>
<dbReference type="GO" id="GO:0015031">
    <property type="term" value="P:protein transport"/>
    <property type="evidence" value="ECO:0007669"/>
    <property type="project" value="UniProtKB-KW"/>
</dbReference>
<evidence type="ECO:0000256" key="8">
    <source>
        <dbReference type="ARBA" id="ARBA00022989"/>
    </source>
</evidence>
<evidence type="ECO:0000256" key="7">
    <source>
        <dbReference type="ARBA" id="ARBA00022927"/>
    </source>
</evidence>
<feature type="transmembrane region" description="Helical" evidence="11">
    <location>
        <begin position="118"/>
        <end position="140"/>
    </location>
</feature>
<dbReference type="OMA" id="HAIITWM"/>
<feature type="transmembrane region" description="Helical" evidence="11">
    <location>
        <begin position="213"/>
        <end position="236"/>
    </location>
</feature>
<evidence type="ECO:0000256" key="1">
    <source>
        <dbReference type="ARBA" id="ARBA00004477"/>
    </source>
</evidence>
<evidence type="ECO:0000313" key="13">
    <source>
        <dbReference type="EnsemblProtists" id="EKX42999"/>
    </source>
</evidence>
<dbReference type="Pfam" id="PF00810">
    <property type="entry name" value="ER_lumen_recept"/>
    <property type="match status" value="1"/>
</dbReference>
<dbReference type="OrthoDB" id="7694678at2759"/>
<keyword evidence="10" id="KW-0675">Receptor</keyword>
<dbReference type="HOGENOM" id="CLU_057784_1_0_1"/>
<dbReference type="PANTHER" id="PTHR10585">
    <property type="entry name" value="ER LUMEN PROTEIN RETAINING RECEPTOR"/>
    <property type="match status" value="1"/>
</dbReference>
<evidence type="ECO:0000313" key="14">
    <source>
        <dbReference type="Proteomes" id="UP000011087"/>
    </source>
</evidence>
<evidence type="ECO:0000256" key="11">
    <source>
        <dbReference type="SAM" id="Phobius"/>
    </source>
</evidence>